<accession>A0A836B1G5</accession>
<dbReference type="PANTHER" id="PTHR14873:SF1">
    <property type="entry name" value="OS06G0694100 PROTEIN"/>
    <property type="match status" value="1"/>
</dbReference>
<evidence type="ECO:0000256" key="1">
    <source>
        <dbReference type="SAM" id="MobiDB-lite"/>
    </source>
</evidence>
<feature type="compositionally biased region" description="Low complexity" evidence="1">
    <location>
        <begin position="202"/>
        <end position="221"/>
    </location>
</feature>
<gene>
    <name evidence="2" type="ORF">HXX76_001456</name>
</gene>
<evidence type="ECO:0000313" key="3">
    <source>
        <dbReference type="Proteomes" id="UP000650467"/>
    </source>
</evidence>
<feature type="region of interest" description="Disordered" evidence="1">
    <location>
        <begin position="132"/>
        <end position="152"/>
    </location>
</feature>
<evidence type="ECO:0000313" key="2">
    <source>
        <dbReference type="EMBL" id="KAG2444712.1"/>
    </source>
</evidence>
<feature type="compositionally biased region" description="Low complexity" evidence="1">
    <location>
        <begin position="45"/>
        <end position="58"/>
    </location>
</feature>
<dbReference type="Proteomes" id="UP000650467">
    <property type="component" value="Unassembled WGS sequence"/>
</dbReference>
<feature type="compositionally biased region" description="Low complexity" evidence="1">
    <location>
        <begin position="65"/>
        <end position="80"/>
    </location>
</feature>
<comment type="caution">
    <text evidence="2">The sequence shown here is derived from an EMBL/GenBank/DDBJ whole genome shotgun (WGS) entry which is preliminary data.</text>
</comment>
<organism evidence="2 3">
    <name type="scientific">Chlamydomonas incerta</name>
    <dbReference type="NCBI Taxonomy" id="51695"/>
    <lineage>
        <taxon>Eukaryota</taxon>
        <taxon>Viridiplantae</taxon>
        <taxon>Chlorophyta</taxon>
        <taxon>core chlorophytes</taxon>
        <taxon>Chlorophyceae</taxon>
        <taxon>CS clade</taxon>
        <taxon>Chlamydomonadales</taxon>
        <taxon>Chlamydomonadaceae</taxon>
        <taxon>Chlamydomonas</taxon>
    </lineage>
</organism>
<dbReference type="EMBL" id="JAEHOC010000002">
    <property type="protein sequence ID" value="KAG2444712.1"/>
    <property type="molecule type" value="Genomic_DNA"/>
</dbReference>
<feature type="region of interest" description="Disordered" evidence="1">
    <location>
        <begin position="23"/>
        <end position="80"/>
    </location>
</feature>
<dbReference type="AlphaFoldDB" id="A0A836B1G5"/>
<sequence>MTDLADDFLCEWACQVLDSSDQLQGLDDWSPSHSSFDCAARESDSAASADSSPTATCSPTPPSPTITYAANSPASNTEQQATASQAALTLIQAFAAQQQQSQQQAACAPMAVEPSPSTAQSNGSLSQALAAIASQQPSRPGKRGRKPFPRLPDLQQKLDDLKQQHRNLTSENVFLKNKLKVLERVVPLRDEAVNSLSAAVHPTPASTPAAEAQAAGTAPSADRPVYPPLSPTPSGESGGSWPGAAPAADEARQEEVATSSGRPCASAACSVDESARSGNRRAVACSGLDTAFMGLAAFSSVSTCGASLGFGRELARQSSPRPSCGTAPCGVQQHAASLVALCPGLDGEAASLASVSADELRHATPDQCRGLWRHVCMQLGVLVTGAEVHGPGSAPAVRLERYVQRLGCFMDKLALLAPSSLMDSMYTSVESGLPERPNDGFWLTCARSLQLSQQQVSELAALSAYHSGIVAPLVQQRMHVAAQLTLRATPPPGAAACAGQDELVQQLASTVEKEHAACRDLSDYVRTSVLTPLQVAKLTTAAFPLIPDWVALLHAVEQHLNSFAVPAAMATGQAAASAAGIAALASLLSAARQNAAAAAAAPAAAAPRPTAPSVQPAVQLQAFLAALQAQQVLARAAA</sequence>
<dbReference type="OrthoDB" id="541027at2759"/>
<proteinExistence type="predicted"/>
<protein>
    <submittedName>
        <fullName evidence="2">Uncharacterized protein</fullName>
    </submittedName>
</protein>
<feature type="region of interest" description="Disordered" evidence="1">
    <location>
        <begin position="198"/>
        <end position="259"/>
    </location>
</feature>
<name>A0A836B1G5_CHLIN</name>
<reference evidence="2" key="1">
    <citation type="journal article" date="2020" name="bioRxiv">
        <title>Comparative genomics of Chlamydomonas.</title>
        <authorList>
            <person name="Craig R.J."/>
            <person name="Hasan A.R."/>
            <person name="Ness R.W."/>
            <person name="Keightley P.D."/>
        </authorList>
    </citation>
    <scope>NUCLEOTIDE SEQUENCE</scope>
    <source>
        <strain evidence="2">SAG 7.73</strain>
    </source>
</reference>
<keyword evidence="3" id="KW-1185">Reference proteome</keyword>
<dbReference type="PANTHER" id="PTHR14873">
    <property type="entry name" value="OS06G0694100 PROTEIN"/>
    <property type="match status" value="1"/>
</dbReference>